<dbReference type="AlphaFoldDB" id="A0A8T1TNU9"/>
<proteinExistence type="predicted"/>
<organism evidence="1 2">
    <name type="scientific">Phytophthora cactorum</name>
    <dbReference type="NCBI Taxonomy" id="29920"/>
    <lineage>
        <taxon>Eukaryota</taxon>
        <taxon>Sar</taxon>
        <taxon>Stramenopiles</taxon>
        <taxon>Oomycota</taxon>
        <taxon>Peronosporomycetes</taxon>
        <taxon>Peronosporales</taxon>
        <taxon>Peronosporaceae</taxon>
        <taxon>Phytophthora</taxon>
    </lineage>
</organism>
<protein>
    <submittedName>
        <fullName evidence="1">Uncharacterized protein</fullName>
    </submittedName>
</protein>
<dbReference type="EMBL" id="JAENGZ010002110">
    <property type="protein sequence ID" value="KAG6944830.1"/>
    <property type="molecule type" value="Genomic_DNA"/>
</dbReference>
<dbReference type="OrthoDB" id="122409at2759"/>
<name>A0A8T1TNU9_9STRA</name>
<accession>A0A8T1TNU9</accession>
<evidence type="ECO:0000313" key="2">
    <source>
        <dbReference type="Proteomes" id="UP000688947"/>
    </source>
</evidence>
<reference evidence="1" key="1">
    <citation type="submission" date="2021-01" db="EMBL/GenBank/DDBJ databases">
        <title>Phytophthora aleatoria, a newly-described species from Pinus radiata is distinct from Phytophthora cactorum isolates based on comparative genomics.</title>
        <authorList>
            <person name="Mcdougal R."/>
            <person name="Panda P."/>
            <person name="Williams N."/>
            <person name="Studholme D.J."/>
        </authorList>
    </citation>
    <scope>NUCLEOTIDE SEQUENCE</scope>
    <source>
        <strain evidence="1">NZFS 3830</strain>
    </source>
</reference>
<sequence>GDVLVYRGDLIFGPVGYVTNNVVLHAYLDSLIPACPQPHYPILVPTADNNAVIEDPFCFVWNYTFTDKGAMAMRRHLNKLHRFRFQHPPHPVMP</sequence>
<gene>
    <name evidence="1" type="ORF">JG687_00017627</name>
</gene>
<feature type="non-terminal residue" evidence="1">
    <location>
        <position position="1"/>
    </location>
</feature>
<evidence type="ECO:0000313" key="1">
    <source>
        <dbReference type="EMBL" id="KAG6944830.1"/>
    </source>
</evidence>
<dbReference type="Proteomes" id="UP000688947">
    <property type="component" value="Unassembled WGS sequence"/>
</dbReference>
<comment type="caution">
    <text evidence="1">The sequence shown here is derived from an EMBL/GenBank/DDBJ whole genome shotgun (WGS) entry which is preliminary data.</text>
</comment>